<comment type="subcellular location">
    <subcellularLocation>
        <location evidence="1">Cell membrane</location>
        <topology evidence="1">Multi-pass membrane protein</topology>
    </subcellularLocation>
</comment>
<evidence type="ECO:0000256" key="3">
    <source>
        <dbReference type="ARBA" id="ARBA00022692"/>
    </source>
</evidence>
<evidence type="ECO:0000256" key="5">
    <source>
        <dbReference type="ARBA" id="ARBA00023136"/>
    </source>
</evidence>
<feature type="transmembrane region" description="Helical" evidence="6">
    <location>
        <begin position="21"/>
        <end position="45"/>
    </location>
</feature>
<keyword evidence="4 6" id="KW-1133">Transmembrane helix</keyword>
<feature type="domain" description="ABC3 transporter permease C-terminal" evidence="7">
    <location>
        <begin position="68"/>
        <end position="178"/>
    </location>
</feature>
<feature type="transmembrane region" description="Helical" evidence="6">
    <location>
        <begin position="109"/>
        <end position="134"/>
    </location>
</feature>
<keyword evidence="9" id="KW-1185">Reference proteome</keyword>
<evidence type="ECO:0000313" key="9">
    <source>
        <dbReference type="Proteomes" id="UP001432312"/>
    </source>
</evidence>
<name>A0ABZ1Q5H3_9ACTN</name>
<feature type="transmembrane region" description="Helical" evidence="6">
    <location>
        <begin position="65"/>
        <end position="88"/>
    </location>
</feature>
<feature type="transmembrane region" description="Helical" evidence="6">
    <location>
        <begin position="201"/>
        <end position="224"/>
    </location>
</feature>
<keyword evidence="5 6" id="KW-0472">Membrane</keyword>
<feature type="transmembrane region" description="Helical" evidence="6">
    <location>
        <begin position="398"/>
        <end position="421"/>
    </location>
</feature>
<keyword evidence="3 6" id="KW-0812">Transmembrane</keyword>
<evidence type="ECO:0000313" key="8">
    <source>
        <dbReference type="EMBL" id="WUN77951.1"/>
    </source>
</evidence>
<evidence type="ECO:0000256" key="2">
    <source>
        <dbReference type="ARBA" id="ARBA00022475"/>
    </source>
</evidence>
<evidence type="ECO:0000256" key="4">
    <source>
        <dbReference type="ARBA" id="ARBA00022989"/>
    </source>
</evidence>
<reference evidence="8" key="1">
    <citation type="submission" date="2022-10" db="EMBL/GenBank/DDBJ databases">
        <title>The complete genomes of actinobacterial strains from the NBC collection.</title>
        <authorList>
            <person name="Joergensen T.S."/>
            <person name="Alvarez Arevalo M."/>
            <person name="Sterndorff E.B."/>
            <person name="Faurdal D."/>
            <person name="Vuksanovic O."/>
            <person name="Mourched A.-S."/>
            <person name="Charusanti P."/>
            <person name="Shaw S."/>
            <person name="Blin K."/>
            <person name="Weber T."/>
        </authorList>
    </citation>
    <scope>NUCLEOTIDE SEQUENCE</scope>
    <source>
        <strain evidence="8">NBC_00303</strain>
    </source>
</reference>
<proteinExistence type="predicted"/>
<keyword evidence="2" id="KW-1003">Cell membrane</keyword>
<feature type="transmembrane region" description="Helical" evidence="6">
    <location>
        <begin position="154"/>
        <end position="180"/>
    </location>
</feature>
<accession>A0ABZ1Q5H3</accession>
<evidence type="ECO:0000256" key="6">
    <source>
        <dbReference type="SAM" id="Phobius"/>
    </source>
</evidence>
<feature type="transmembrane region" description="Helical" evidence="6">
    <location>
        <begin position="351"/>
        <end position="377"/>
    </location>
</feature>
<feature type="transmembrane region" description="Helical" evidence="6">
    <location>
        <begin position="299"/>
        <end position="319"/>
    </location>
</feature>
<feature type="transmembrane region" description="Helical" evidence="6">
    <location>
        <begin position="236"/>
        <end position="264"/>
    </location>
</feature>
<organism evidence="8 9">
    <name type="scientific">Streptomyces erythrochromogenes</name>
    <dbReference type="NCBI Taxonomy" id="285574"/>
    <lineage>
        <taxon>Bacteria</taxon>
        <taxon>Bacillati</taxon>
        <taxon>Actinomycetota</taxon>
        <taxon>Actinomycetes</taxon>
        <taxon>Kitasatosporales</taxon>
        <taxon>Streptomycetaceae</taxon>
        <taxon>Streptomyces</taxon>
    </lineage>
</organism>
<dbReference type="InterPro" id="IPR003838">
    <property type="entry name" value="ABC3_permease_C"/>
</dbReference>
<dbReference type="Proteomes" id="UP001432312">
    <property type="component" value="Chromosome"/>
</dbReference>
<dbReference type="GeneID" id="95495413"/>
<feature type="transmembrane region" description="Helical" evidence="6">
    <location>
        <begin position="480"/>
        <end position="502"/>
    </location>
</feature>
<gene>
    <name evidence="8" type="ORF">OHA91_05225</name>
</gene>
<sequence>MNLLTTLRLSVAGSRSDHVRIALTALSSALGTVTLLCAAAVIAVPPALAVRYTNDLLNESGLRPGVALAMVLLTVPALALVAQCSRLGAPAREHRLAAIRMAGATPRQIVRIVAVETGLASVPGAAAGFAVFLLGRALLDAPDAQGRRPLPTDVLPHAAAMAGIASGVPLVVAALTVLTLRRAALTPLGVVRRTRRSKPRVTPGVLIATGLGACALVEPVHAYFTRNPRADDLPLLVTGGLVVIGVLAVGIGVVTGTGWITYTIGRTLQRYARKPAGLLAGRRMTADPWSGSRTFSAMLVALVIGSAAAGLAALTVASVSAQQENTRRFAALVGEPYEPAGTGLYERAYELVGYAALVALVIAAAGLLVALADTVLAQRRALASLIATGTPRHILARAIGWQTLAPVAPAVSLAVLAGVLLPRFAVPDASDTVDMQTWRCSPLPGDGIGACEDQAYSQAHSVLVSAEKVPVIVNTPWDQVLMLAGTAITATMGITLVSLLFLRMSTRAGELRTA</sequence>
<dbReference type="EMBL" id="CP108036">
    <property type="protein sequence ID" value="WUN77951.1"/>
    <property type="molecule type" value="Genomic_DNA"/>
</dbReference>
<evidence type="ECO:0000259" key="7">
    <source>
        <dbReference type="Pfam" id="PF02687"/>
    </source>
</evidence>
<dbReference type="Pfam" id="PF02687">
    <property type="entry name" value="FtsX"/>
    <property type="match status" value="1"/>
</dbReference>
<dbReference type="RefSeq" id="WP_051892762.1">
    <property type="nucleotide sequence ID" value="NZ_CP108036.1"/>
</dbReference>
<protein>
    <recommendedName>
        <fullName evidence="7">ABC3 transporter permease C-terminal domain-containing protein</fullName>
    </recommendedName>
</protein>
<evidence type="ECO:0000256" key="1">
    <source>
        <dbReference type="ARBA" id="ARBA00004651"/>
    </source>
</evidence>